<sequence length="484" mass="55776">MELENNPVTKRLIEKTERELNHFLDDLATQSINKMSSLFAGSGVSRNSGHATWGSLFESLATELEIKLTENTDLYKVAQYYANKYTEPQLRRKINEQINKFKPGNEILSELIDVNFNNIWTTNYDPLIEQELDRRFIPRNVIHNEKNLVNIDRNEKVNVYKLNGDISDLEKMILTKKDYDHYSNSHTLFLTFLKKELISNTFLFVGYSFTDSLVLDCLSSINHLLGGVGNTHYAIMLVNQETTIEFEHMVDDLKQRYNIQAICITKDNIIPLLKKLNSRIREKKVFISGAYDKVANEVVTQSDQLSQALVISLLKKGYRISTGVGKRLGTLITGYSYQYLAEQGIQNKDKYLSMRPFPFHKDLSQDKKQEYRISMLHDCSAAIFLFGQSKKTTEQGSIEKTGHYSEGVYHEFLLAKERNMTIIPVGSTGYEAEVIWREVNENINEFPYLSQTINALMTEKDPEKIADIILHILNEVAENKRAHQ</sequence>
<reference evidence="2 3" key="1">
    <citation type="submission" date="2023-02" db="EMBL/GenBank/DDBJ databases">
        <title>Genome sequence of Paenibacillus kyungheensis KACC 18744.</title>
        <authorList>
            <person name="Kim S."/>
            <person name="Heo J."/>
            <person name="Kwon S.-W."/>
        </authorList>
    </citation>
    <scope>NUCLEOTIDE SEQUENCE [LARGE SCALE GENOMIC DNA]</scope>
    <source>
        <strain evidence="2 3">KACC 18744</strain>
    </source>
</reference>
<dbReference type="RefSeq" id="WP_273615843.1">
    <property type="nucleotide sequence ID" value="NZ_CP117416.1"/>
</dbReference>
<keyword evidence="3" id="KW-1185">Reference proteome</keyword>
<feature type="domain" description="NAD(+) hydrolase ThsA Sir2/TIR-associating SLOG" evidence="1">
    <location>
        <begin position="269"/>
        <end position="475"/>
    </location>
</feature>
<dbReference type="Proteomes" id="UP001220509">
    <property type="component" value="Chromosome"/>
</dbReference>
<dbReference type="SUPFAM" id="SSF52467">
    <property type="entry name" value="DHS-like NAD/FAD-binding domain"/>
    <property type="match status" value="1"/>
</dbReference>
<evidence type="ECO:0000313" key="2">
    <source>
        <dbReference type="EMBL" id="WCT57673.1"/>
    </source>
</evidence>
<dbReference type="InterPro" id="IPR041486">
    <property type="entry name" value="ThsA_STALD"/>
</dbReference>
<accession>A0AAX3M8L0</accession>
<gene>
    <name evidence="2" type="ORF">PQ456_09245</name>
</gene>
<dbReference type="EMBL" id="CP117416">
    <property type="protein sequence ID" value="WCT57673.1"/>
    <property type="molecule type" value="Genomic_DNA"/>
</dbReference>
<evidence type="ECO:0000313" key="3">
    <source>
        <dbReference type="Proteomes" id="UP001220509"/>
    </source>
</evidence>
<dbReference type="AlphaFoldDB" id="A0AAX3M8L0"/>
<name>A0AAX3M8L0_9BACL</name>
<dbReference type="Pfam" id="PF13289">
    <property type="entry name" value="SIR2_2"/>
    <property type="match status" value="1"/>
</dbReference>
<dbReference type="KEGG" id="pka:PQ456_09245"/>
<dbReference type="Pfam" id="PF18185">
    <property type="entry name" value="STALD"/>
    <property type="match status" value="1"/>
</dbReference>
<organism evidence="2 3">
    <name type="scientific">Paenibacillus kyungheensis</name>
    <dbReference type="NCBI Taxonomy" id="1452732"/>
    <lineage>
        <taxon>Bacteria</taxon>
        <taxon>Bacillati</taxon>
        <taxon>Bacillota</taxon>
        <taxon>Bacilli</taxon>
        <taxon>Bacillales</taxon>
        <taxon>Paenibacillaceae</taxon>
        <taxon>Paenibacillus</taxon>
    </lineage>
</organism>
<evidence type="ECO:0000259" key="1">
    <source>
        <dbReference type="Pfam" id="PF18185"/>
    </source>
</evidence>
<protein>
    <submittedName>
        <fullName evidence="2">SIR2 family protein</fullName>
    </submittedName>
</protein>
<proteinExistence type="predicted"/>
<dbReference type="InterPro" id="IPR029035">
    <property type="entry name" value="DHS-like_NAD/FAD-binding_dom"/>
</dbReference>